<evidence type="ECO:0000256" key="5">
    <source>
        <dbReference type="ARBA" id="ARBA00022525"/>
    </source>
</evidence>
<dbReference type="Gene3D" id="1.10.420.10">
    <property type="entry name" value="Peroxidase, domain 2"/>
    <property type="match status" value="1"/>
</dbReference>
<keyword evidence="9" id="KW-0732">Signal</keyword>
<evidence type="ECO:0000256" key="10">
    <source>
        <dbReference type="ARBA" id="ARBA00022837"/>
    </source>
</evidence>
<dbReference type="PANTHER" id="PTHR31517:SF59">
    <property type="entry name" value="PEROXIDASE"/>
    <property type="match status" value="1"/>
</dbReference>
<evidence type="ECO:0000313" key="21">
    <source>
        <dbReference type="Proteomes" id="UP001064489"/>
    </source>
</evidence>
<dbReference type="GO" id="GO:0006979">
    <property type="term" value="P:response to oxidative stress"/>
    <property type="evidence" value="ECO:0007669"/>
    <property type="project" value="InterPro"/>
</dbReference>
<feature type="binding site" evidence="16">
    <location>
        <position position="96"/>
    </location>
    <ligand>
        <name>Ca(2+)</name>
        <dbReference type="ChEBI" id="CHEBI:29108"/>
        <label>2</label>
    </ligand>
</feature>
<evidence type="ECO:0000256" key="3">
    <source>
        <dbReference type="ARBA" id="ARBA00006873"/>
    </source>
</evidence>
<evidence type="ECO:0000256" key="13">
    <source>
        <dbReference type="ARBA" id="ARBA00023157"/>
    </source>
</evidence>
<dbReference type="PRINTS" id="PR00461">
    <property type="entry name" value="PLPEROXIDASE"/>
</dbReference>
<comment type="cofactor">
    <cofactor evidence="16">
        <name>heme b</name>
        <dbReference type="ChEBI" id="CHEBI:60344"/>
    </cofactor>
    <text evidence="16">Binds 1 heme b (iron(II)-protoporphyrin IX) group per subunit.</text>
</comment>
<evidence type="ECO:0000256" key="16">
    <source>
        <dbReference type="PIRSR" id="PIRSR600823-3"/>
    </source>
</evidence>
<evidence type="ECO:0000313" key="20">
    <source>
        <dbReference type="EMBL" id="KAI9186436.1"/>
    </source>
</evidence>
<keyword evidence="10 16" id="KW-0106">Calcium</keyword>
<feature type="binding site" evidence="16">
    <location>
        <position position="88"/>
    </location>
    <ligand>
        <name>Ca(2+)</name>
        <dbReference type="ChEBI" id="CHEBI:29108"/>
        <label>2</label>
    </ligand>
</feature>
<dbReference type="GO" id="GO:0140825">
    <property type="term" value="F:lactoperoxidase activity"/>
    <property type="evidence" value="ECO:0007669"/>
    <property type="project" value="UniProtKB-EC"/>
</dbReference>
<keyword evidence="6" id="KW-0575">Peroxidase</keyword>
<dbReference type="PROSITE" id="PS50873">
    <property type="entry name" value="PEROXIDASE_4"/>
    <property type="match status" value="1"/>
</dbReference>
<protein>
    <recommendedName>
        <fullName evidence="4">peroxidase</fullName>
        <ecNumber evidence="4">1.11.1.7</ecNumber>
    </recommendedName>
</protein>
<keyword evidence="11" id="KW-0560">Oxidoreductase</keyword>
<keyword evidence="8 16" id="KW-0479">Metal-binding</keyword>
<keyword evidence="21" id="KW-1185">Reference proteome</keyword>
<feature type="binding site" evidence="16">
    <location>
        <position position="91"/>
    </location>
    <ligand>
        <name>Ca(2+)</name>
        <dbReference type="ChEBI" id="CHEBI:29108"/>
        <label>2</label>
    </ligand>
</feature>
<comment type="function">
    <text evidence="2">Removal of H(2)O(2), oxidation of toxic reductants, biosynthesis and degradation of lignin, suberization, auxin catabolism, response to environmental stresses such as wounding, pathogen attack and oxidative stress. These functions might be dependent on each isozyme/isoform in each plant tissue.</text>
</comment>
<dbReference type="InterPro" id="IPR002016">
    <property type="entry name" value="Haem_peroxidase"/>
</dbReference>
<dbReference type="PANTHER" id="PTHR31517">
    <property type="match status" value="1"/>
</dbReference>
<keyword evidence="5" id="KW-0964">Secreted</keyword>
<dbReference type="GO" id="GO:0020037">
    <property type="term" value="F:heme binding"/>
    <property type="evidence" value="ECO:0007669"/>
    <property type="project" value="InterPro"/>
</dbReference>
<evidence type="ECO:0000256" key="6">
    <source>
        <dbReference type="ARBA" id="ARBA00022559"/>
    </source>
</evidence>
<evidence type="ECO:0000256" key="2">
    <source>
        <dbReference type="ARBA" id="ARBA00002322"/>
    </source>
</evidence>
<evidence type="ECO:0000256" key="12">
    <source>
        <dbReference type="ARBA" id="ARBA00023004"/>
    </source>
</evidence>
<evidence type="ECO:0000256" key="15">
    <source>
        <dbReference type="PIRSR" id="PIRSR600823-2"/>
    </source>
</evidence>
<feature type="compositionally biased region" description="Basic residues" evidence="18">
    <location>
        <begin position="208"/>
        <end position="240"/>
    </location>
</feature>
<evidence type="ECO:0000259" key="19">
    <source>
        <dbReference type="PROSITE" id="PS50873"/>
    </source>
</evidence>
<feature type="disulfide bond" evidence="17">
    <location>
        <begin position="44"/>
        <end position="76"/>
    </location>
</feature>
<dbReference type="EMBL" id="JAJSOW010000100">
    <property type="protein sequence ID" value="KAI9186436.1"/>
    <property type="molecule type" value="Genomic_DNA"/>
</dbReference>
<feature type="binding site" evidence="15">
    <location>
        <position position="7"/>
    </location>
    <ligand>
        <name>substrate</name>
    </ligand>
</feature>
<dbReference type="EC" id="1.11.1.7" evidence="4"/>
<proteinExistence type="inferred from homology"/>
<feature type="compositionally biased region" description="Low complexity" evidence="18">
    <location>
        <begin position="179"/>
        <end position="198"/>
    </location>
</feature>
<evidence type="ECO:0000256" key="11">
    <source>
        <dbReference type="ARBA" id="ARBA00023002"/>
    </source>
</evidence>
<dbReference type="Pfam" id="PF00141">
    <property type="entry name" value="peroxidase"/>
    <property type="match status" value="1"/>
</dbReference>
<comment type="caution">
    <text evidence="20">The sequence shown here is derived from an EMBL/GenBank/DDBJ whole genome shotgun (WGS) entry which is preliminary data.</text>
</comment>
<comment type="cofactor">
    <cofactor evidence="16">
        <name>Ca(2+)</name>
        <dbReference type="ChEBI" id="CHEBI:29108"/>
    </cofactor>
    <text evidence="16">Binds 2 calcium ions per subunit.</text>
</comment>
<feature type="binding site" description="axial binding residue" evidence="16">
    <location>
        <position position="37"/>
    </location>
    <ligand>
        <name>heme b</name>
        <dbReference type="ChEBI" id="CHEBI:60344"/>
    </ligand>
    <ligandPart>
        <name>Fe</name>
        <dbReference type="ChEBI" id="CHEBI:18248"/>
    </ligandPart>
</feature>
<dbReference type="InterPro" id="IPR019793">
    <property type="entry name" value="Peroxidases_heam-ligand_BS"/>
</dbReference>
<evidence type="ECO:0000256" key="9">
    <source>
        <dbReference type="ARBA" id="ARBA00022729"/>
    </source>
</evidence>
<feature type="binding site" evidence="16">
    <location>
        <position position="38"/>
    </location>
    <ligand>
        <name>Ca(2+)</name>
        <dbReference type="ChEBI" id="CHEBI:29108"/>
        <label>2</label>
    </ligand>
</feature>
<keyword evidence="7" id="KW-0349">Heme</keyword>
<dbReference type="InterPro" id="IPR010255">
    <property type="entry name" value="Haem_peroxidase_sf"/>
</dbReference>
<dbReference type="Gene3D" id="1.10.520.10">
    <property type="match status" value="1"/>
</dbReference>
<dbReference type="AlphaFoldDB" id="A0AAD5NVZ8"/>
<gene>
    <name evidence="20" type="ORF">LWI28_017256</name>
</gene>
<dbReference type="InterPro" id="IPR000823">
    <property type="entry name" value="Peroxidase_pln"/>
</dbReference>
<feature type="domain" description="Plant heme peroxidase family profile" evidence="19">
    <location>
        <begin position="1"/>
        <end position="168"/>
    </location>
</feature>
<accession>A0AAD5NVZ8</accession>
<keyword evidence="14" id="KW-0376">Hydrogen peroxide</keyword>
<keyword evidence="13 17" id="KW-1015">Disulfide bond</keyword>
<dbReference type="GO" id="GO:0046872">
    <property type="term" value="F:metal ion binding"/>
    <property type="evidence" value="ECO:0007669"/>
    <property type="project" value="UniProtKB-KW"/>
</dbReference>
<dbReference type="SUPFAM" id="SSF48113">
    <property type="entry name" value="Heme-dependent peroxidases"/>
    <property type="match status" value="1"/>
</dbReference>
<reference evidence="20" key="1">
    <citation type="journal article" date="2022" name="Plant J.">
        <title>Strategies of tolerance reflected in two North American maple genomes.</title>
        <authorList>
            <person name="McEvoy S.L."/>
            <person name="Sezen U.U."/>
            <person name="Trouern-Trend A."/>
            <person name="McMahon S.M."/>
            <person name="Schaberg P.G."/>
            <person name="Yang J."/>
            <person name="Wegrzyn J.L."/>
            <person name="Swenson N.G."/>
        </authorList>
    </citation>
    <scope>NUCLEOTIDE SEQUENCE</scope>
    <source>
        <strain evidence="20">91603</strain>
    </source>
</reference>
<dbReference type="PROSITE" id="PS00435">
    <property type="entry name" value="PEROXIDASE_1"/>
    <property type="match status" value="1"/>
</dbReference>
<evidence type="ECO:0000256" key="1">
    <source>
        <dbReference type="ARBA" id="ARBA00000189"/>
    </source>
</evidence>
<evidence type="ECO:0000256" key="8">
    <source>
        <dbReference type="ARBA" id="ARBA00022723"/>
    </source>
</evidence>
<evidence type="ECO:0000256" key="17">
    <source>
        <dbReference type="PIRSR" id="PIRSR600823-5"/>
    </source>
</evidence>
<dbReference type="Proteomes" id="UP001064489">
    <property type="component" value="Chromosome 3"/>
</dbReference>
<dbReference type="FunFam" id="1.10.420.10:FF:000007">
    <property type="entry name" value="Peroxidase"/>
    <property type="match status" value="1"/>
</dbReference>
<evidence type="ECO:0000256" key="4">
    <source>
        <dbReference type="ARBA" id="ARBA00012313"/>
    </source>
</evidence>
<feature type="region of interest" description="Disordered" evidence="18">
    <location>
        <begin position="167"/>
        <end position="240"/>
    </location>
</feature>
<keyword evidence="12 16" id="KW-0408">Iron</keyword>
<evidence type="ECO:0000256" key="7">
    <source>
        <dbReference type="ARBA" id="ARBA00022617"/>
    </source>
</evidence>
<dbReference type="GO" id="GO:0042744">
    <property type="term" value="P:hydrogen peroxide catabolic process"/>
    <property type="evidence" value="ECO:0007669"/>
    <property type="project" value="UniProtKB-KW"/>
</dbReference>
<reference evidence="20" key="2">
    <citation type="submission" date="2023-02" db="EMBL/GenBank/DDBJ databases">
        <authorList>
            <person name="Swenson N.G."/>
            <person name="Wegrzyn J.L."/>
            <person name="Mcevoy S.L."/>
        </authorList>
    </citation>
    <scope>NUCLEOTIDE SEQUENCE</scope>
    <source>
        <strain evidence="20">91603</strain>
        <tissue evidence="20">Leaf</tissue>
    </source>
</reference>
<sequence>MGEVNLPGPTLTVPEALQSFTSKGLNVNDMTTLLGGHTVGVAHCSFFQDRLSNFQGTGAPDRSMDPTLVAKLRRICGTNANDPTAFLDQNTSFAFDNEYYNQIRLRRGVMQIDQELASDTSTAGIVSGFASNPGGFQRSFANAMIKMGSIQVLVGNAGEIRQNCRVVNKGKPQQPSNPGTPKKPTTPGKPKKPTTPVLKPKKPTTPSKSKKPITPKKPKKPITPTKPKKPKTKNQASKHK</sequence>
<evidence type="ECO:0000256" key="14">
    <source>
        <dbReference type="ARBA" id="ARBA00023324"/>
    </source>
</evidence>
<evidence type="ECO:0000256" key="18">
    <source>
        <dbReference type="SAM" id="MobiDB-lite"/>
    </source>
</evidence>
<comment type="similarity">
    <text evidence="3">Belongs to the peroxidase family. Ascorbate peroxidase subfamily.</text>
</comment>
<organism evidence="20 21">
    <name type="scientific">Acer negundo</name>
    <name type="common">Box elder</name>
    <dbReference type="NCBI Taxonomy" id="4023"/>
    <lineage>
        <taxon>Eukaryota</taxon>
        <taxon>Viridiplantae</taxon>
        <taxon>Streptophyta</taxon>
        <taxon>Embryophyta</taxon>
        <taxon>Tracheophyta</taxon>
        <taxon>Spermatophyta</taxon>
        <taxon>Magnoliopsida</taxon>
        <taxon>eudicotyledons</taxon>
        <taxon>Gunneridae</taxon>
        <taxon>Pentapetalae</taxon>
        <taxon>rosids</taxon>
        <taxon>malvids</taxon>
        <taxon>Sapindales</taxon>
        <taxon>Sapindaceae</taxon>
        <taxon>Hippocastanoideae</taxon>
        <taxon>Acereae</taxon>
        <taxon>Acer</taxon>
    </lineage>
</organism>
<name>A0AAD5NVZ8_ACENE</name>
<dbReference type="PRINTS" id="PR00458">
    <property type="entry name" value="PEROXIDASE"/>
</dbReference>
<comment type="catalytic activity">
    <reaction evidence="1">
        <text>2 a phenolic donor + H2O2 = 2 a phenolic radical donor + 2 H2O</text>
        <dbReference type="Rhea" id="RHEA:56136"/>
        <dbReference type="ChEBI" id="CHEBI:15377"/>
        <dbReference type="ChEBI" id="CHEBI:16240"/>
        <dbReference type="ChEBI" id="CHEBI:139520"/>
        <dbReference type="ChEBI" id="CHEBI:139521"/>
        <dbReference type="EC" id="1.11.1.7"/>
    </reaction>
</comment>